<evidence type="ECO:0000256" key="2">
    <source>
        <dbReference type="SAM" id="SignalP"/>
    </source>
</evidence>
<accession>A0A7R9AM41</accession>
<evidence type="ECO:0000256" key="1">
    <source>
        <dbReference type="SAM" id="MobiDB-lite"/>
    </source>
</evidence>
<proteinExistence type="predicted"/>
<name>A0A7R9AM41_TIMSH</name>
<dbReference type="AlphaFoldDB" id="A0A7R9AM41"/>
<reference evidence="3" key="1">
    <citation type="submission" date="2020-11" db="EMBL/GenBank/DDBJ databases">
        <authorList>
            <person name="Tran Van P."/>
        </authorList>
    </citation>
    <scope>NUCLEOTIDE SEQUENCE</scope>
</reference>
<organism evidence="3">
    <name type="scientific">Timema shepardi</name>
    <name type="common">Walking stick</name>
    <dbReference type="NCBI Taxonomy" id="629360"/>
    <lineage>
        <taxon>Eukaryota</taxon>
        <taxon>Metazoa</taxon>
        <taxon>Ecdysozoa</taxon>
        <taxon>Arthropoda</taxon>
        <taxon>Hexapoda</taxon>
        <taxon>Insecta</taxon>
        <taxon>Pterygota</taxon>
        <taxon>Neoptera</taxon>
        <taxon>Polyneoptera</taxon>
        <taxon>Phasmatodea</taxon>
        <taxon>Timematodea</taxon>
        <taxon>Timematoidea</taxon>
        <taxon>Timematidae</taxon>
        <taxon>Timema</taxon>
    </lineage>
</organism>
<dbReference type="EMBL" id="OC000153">
    <property type="protein sequence ID" value="CAD7256315.1"/>
    <property type="molecule type" value="Genomic_DNA"/>
</dbReference>
<gene>
    <name evidence="3" type="ORF">TSIB3V08_LOCUS596</name>
</gene>
<keyword evidence="2" id="KW-0732">Signal</keyword>
<feature type="chain" id="PRO_5031310341" evidence="2">
    <location>
        <begin position="25"/>
        <end position="292"/>
    </location>
</feature>
<sequence length="292" mass="30715">MLKLGYKGFYTLILTILSPHLIGTCKEPPRKGCGNSTFGCLLDKGLLAKRSVPEVCLPSTLNLHDTGLNVVGDKFNELGRAFGRAKETEIVCVVVTMGKRGGGNEELRSVQKVRRGADGLLQGASQKTARRSKTTSLPPLFPSGQYAGAMDALDELLREQTQVPRGWSVSGALAAHFISAAAATCPPGGGDRKTPPGATSSSCLSGGGGDVSVDSTSPPPSDVLLGDKRSVNSIRGIEEVEFEGSEPAFAWRESGKPFRENHPTEIRTLISPSSAVELNTTSALGNYTTEAA</sequence>
<evidence type="ECO:0000313" key="3">
    <source>
        <dbReference type="EMBL" id="CAD7256315.1"/>
    </source>
</evidence>
<protein>
    <submittedName>
        <fullName evidence="3">Uncharacterized protein</fullName>
    </submittedName>
</protein>
<feature type="signal peptide" evidence="2">
    <location>
        <begin position="1"/>
        <end position="24"/>
    </location>
</feature>
<feature type="region of interest" description="Disordered" evidence="1">
    <location>
        <begin position="122"/>
        <end position="141"/>
    </location>
</feature>
<feature type="region of interest" description="Disordered" evidence="1">
    <location>
        <begin position="187"/>
        <end position="228"/>
    </location>
</feature>